<keyword evidence="7" id="KW-1185">Reference proteome</keyword>
<name>A0A126T1B0_9GAMM</name>
<dbReference type="AlphaFoldDB" id="A0A126T1B0"/>
<dbReference type="GO" id="GO:0000270">
    <property type="term" value="P:peptidoglycan metabolic process"/>
    <property type="evidence" value="ECO:0007669"/>
    <property type="project" value="UniProtKB-UniRule"/>
</dbReference>
<evidence type="ECO:0000256" key="2">
    <source>
        <dbReference type="ARBA" id="ARBA00023316"/>
    </source>
</evidence>
<sequence precursor="true">MRKTKLMAILLLSASLASFSSVGLAKTERNGFLSLEQSGVASYYSDKMHGQRTANGEFYDKNALTAAHASLPFGSLVRVVNLSNNRSVELRINSRAHKANKRLLDVSKRAASELGFIQAGLAKVKIEVLRVGDA</sequence>
<comment type="similarity">
    <text evidence="3 4">Belongs to the RlpA family.</text>
</comment>
<dbReference type="InterPro" id="IPR012997">
    <property type="entry name" value="RplA"/>
</dbReference>
<dbReference type="InterPro" id="IPR009009">
    <property type="entry name" value="RlpA-like_DPBB"/>
</dbReference>
<dbReference type="GO" id="GO:0071555">
    <property type="term" value="P:cell wall organization"/>
    <property type="evidence" value="ECO:0007669"/>
    <property type="project" value="UniProtKB-KW"/>
</dbReference>
<gene>
    <name evidence="3" type="primary">rlpA</name>
    <name evidence="6" type="ORF">JT25_005080</name>
</gene>
<organism evidence="6 7">
    <name type="scientific">Methylomonas denitrificans</name>
    <dbReference type="NCBI Taxonomy" id="1538553"/>
    <lineage>
        <taxon>Bacteria</taxon>
        <taxon>Pseudomonadati</taxon>
        <taxon>Pseudomonadota</taxon>
        <taxon>Gammaproteobacteria</taxon>
        <taxon>Methylococcales</taxon>
        <taxon>Methylococcaceae</taxon>
        <taxon>Methylomonas</taxon>
    </lineage>
</organism>
<dbReference type="KEGG" id="mdn:JT25_005080"/>
<comment type="function">
    <text evidence="3">Lytic transglycosylase with a strong preference for naked glycan strands that lack stem peptides.</text>
</comment>
<keyword evidence="3" id="KW-0732">Signal</keyword>
<dbReference type="OrthoDB" id="9779128at2"/>
<dbReference type="InterPro" id="IPR034718">
    <property type="entry name" value="RlpA"/>
</dbReference>
<evidence type="ECO:0000256" key="1">
    <source>
        <dbReference type="ARBA" id="ARBA00023239"/>
    </source>
</evidence>
<dbReference type="Gene3D" id="2.40.40.10">
    <property type="entry name" value="RlpA-like domain"/>
    <property type="match status" value="1"/>
</dbReference>
<dbReference type="Pfam" id="PF03330">
    <property type="entry name" value="DPBB_1"/>
    <property type="match status" value="1"/>
</dbReference>
<dbReference type="HAMAP" id="MF_02071">
    <property type="entry name" value="RlpA"/>
    <property type="match status" value="1"/>
</dbReference>
<evidence type="ECO:0000313" key="6">
    <source>
        <dbReference type="EMBL" id="AMK75865.1"/>
    </source>
</evidence>
<evidence type="ECO:0000313" key="7">
    <source>
        <dbReference type="Proteomes" id="UP000030512"/>
    </source>
</evidence>
<proteinExistence type="inferred from homology"/>
<keyword evidence="1 3" id="KW-0456">Lyase</keyword>
<feature type="chain" id="PRO_5009985849" description="Endolytic peptidoglycan transglycosylase RlpA" evidence="3">
    <location>
        <begin position="26"/>
        <end position="134"/>
    </location>
</feature>
<feature type="signal peptide" evidence="3">
    <location>
        <begin position="1"/>
        <end position="25"/>
    </location>
</feature>
<feature type="domain" description="RlpA-like protein double-psi beta-barrel" evidence="5">
    <location>
        <begin position="37"/>
        <end position="126"/>
    </location>
</feature>
<dbReference type="RefSeq" id="WP_036274904.1">
    <property type="nucleotide sequence ID" value="NZ_CP014476.1"/>
</dbReference>
<dbReference type="NCBIfam" id="TIGR00413">
    <property type="entry name" value="rlpA"/>
    <property type="match status" value="1"/>
</dbReference>
<dbReference type="STRING" id="1538553.JT25_005080"/>
<dbReference type="PANTHER" id="PTHR34183:SF1">
    <property type="entry name" value="ENDOLYTIC PEPTIDOGLYCAN TRANSGLYCOSYLASE RLPA"/>
    <property type="match status" value="1"/>
</dbReference>
<keyword evidence="2 3" id="KW-0961">Cell wall biogenesis/degradation</keyword>
<dbReference type="EMBL" id="CP014476">
    <property type="protein sequence ID" value="AMK75865.1"/>
    <property type="molecule type" value="Genomic_DNA"/>
</dbReference>
<reference evidence="6 7" key="1">
    <citation type="journal article" date="2015" name="Environ. Microbiol.">
        <title>Methane oxidation coupled to nitrate reduction under hypoxia by the Gammaproteobacterium Methylomonas denitrificans, sp. nov. type strain FJG1.</title>
        <authorList>
            <person name="Kits K.D."/>
            <person name="Klotz M.G."/>
            <person name="Stein L.Y."/>
        </authorList>
    </citation>
    <scope>NUCLEOTIDE SEQUENCE [LARGE SCALE GENOMIC DNA]</scope>
    <source>
        <strain evidence="6 7">FJG1</strain>
    </source>
</reference>
<dbReference type="GO" id="GO:0008932">
    <property type="term" value="F:lytic endotransglycosylase activity"/>
    <property type="evidence" value="ECO:0007669"/>
    <property type="project" value="UniProtKB-UniRule"/>
</dbReference>
<dbReference type="CDD" id="cd22268">
    <property type="entry name" value="DPBB_RlpA-like"/>
    <property type="match status" value="1"/>
</dbReference>
<evidence type="ECO:0000259" key="5">
    <source>
        <dbReference type="Pfam" id="PF03330"/>
    </source>
</evidence>
<dbReference type="PANTHER" id="PTHR34183">
    <property type="entry name" value="ENDOLYTIC PEPTIDOGLYCAN TRANSGLYCOSYLASE RLPA"/>
    <property type="match status" value="1"/>
</dbReference>
<dbReference type="SUPFAM" id="SSF50685">
    <property type="entry name" value="Barwin-like endoglucanases"/>
    <property type="match status" value="1"/>
</dbReference>
<evidence type="ECO:0000256" key="4">
    <source>
        <dbReference type="RuleBase" id="RU003495"/>
    </source>
</evidence>
<dbReference type="InterPro" id="IPR036908">
    <property type="entry name" value="RlpA-like_sf"/>
</dbReference>
<protein>
    <recommendedName>
        <fullName evidence="3">Endolytic peptidoglycan transglycosylase RlpA</fullName>
        <ecNumber evidence="3">4.2.2.-</ecNumber>
    </recommendedName>
</protein>
<accession>A0A126T1B0</accession>
<dbReference type="Proteomes" id="UP000030512">
    <property type="component" value="Chromosome"/>
</dbReference>
<dbReference type="EC" id="4.2.2.-" evidence="3"/>
<evidence type="ECO:0000256" key="3">
    <source>
        <dbReference type="HAMAP-Rule" id="MF_02071"/>
    </source>
</evidence>